<keyword evidence="5" id="KW-1185">Reference proteome</keyword>
<feature type="transmembrane region" description="Helical" evidence="2">
    <location>
        <begin position="470"/>
        <end position="495"/>
    </location>
</feature>
<feature type="signal peptide" evidence="3">
    <location>
        <begin position="1"/>
        <end position="30"/>
    </location>
</feature>
<comment type="caution">
    <text evidence="4">The sequence shown here is derived from an EMBL/GenBank/DDBJ whole genome shotgun (WGS) entry which is preliminary data.</text>
</comment>
<protein>
    <submittedName>
        <fullName evidence="4">Nickel transporter</fullName>
    </submittedName>
</protein>
<feature type="transmembrane region" description="Helical" evidence="2">
    <location>
        <begin position="319"/>
        <end position="339"/>
    </location>
</feature>
<keyword evidence="2" id="KW-0472">Membrane</keyword>
<feature type="region of interest" description="Disordered" evidence="1">
    <location>
        <begin position="347"/>
        <end position="434"/>
    </location>
</feature>
<feature type="compositionally biased region" description="Basic residues" evidence="1">
    <location>
        <begin position="347"/>
        <end position="359"/>
    </location>
</feature>
<feature type="transmembrane region" description="Helical" evidence="2">
    <location>
        <begin position="287"/>
        <end position="313"/>
    </location>
</feature>
<keyword evidence="2" id="KW-1133">Transmembrane helix</keyword>
<keyword evidence="2" id="KW-0812">Transmembrane</keyword>
<keyword evidence="3" id="KW-0732">Signal</keyword>
<dbReference type="EMBL" id="JBHSNY010000010">
    <property type="protein sequence ID" value="MFC5637724.1"/>
    <property type="molecule type" value="Genomic_DNA"/>
</dbReference>
<feature type="transmembrane region" description="Helical" evidence="2">
    <location>
        <begin position="241"/>
        <end position="263"/>
    </location>
</feature>
<accession>A0ABW0UYJ8</accession>
<feature type="compositionally biased region" description="Basic and acidic residues" evidence="1">
    <location>
        <begin position="360"/>
        <end position="411"/>
    </location>
</feature>
<gene>
    <name evidence="4" type="ORF">ACFPZJ_28910</name>
</gene>
<evidence type="ECO:0000313" key="5">
    <source>
        <dbReference type="Proteomes" id="UP001596154"/>
    </source>
</evidence>
<organism evidence="4 5">
    <name type="scientific">Streptomyces bullii</name>
    <dbReference type="NCBI Taxonomy" id="349910"/>
    <lineage>
        <taxon>Bacteria</taxon>
        <taxon>Bacillati</taxon>
        <taxon>Actinomycetota</taxon>
        <taxon>Actinomycetes</taxon>
        <taxon>Kitasatosporales</taxon>
        <taxon>Streptomycetaceae</taxon>
        <taxon>Streptomyces</taxon>
    </lineage>
</organism>
<dbReference type="Proteomes" id="UP001596154">
    <property type="component" value="Unassembled WGS sequence"/>
</dbReference>
<feature type="region of interest" description="Disordered" evidence="1">
    <location>
        <begin position="160"/>
        <end position="217"/>
    </location>
</feature>
<sequence length="549" mass="56705">MIPRRLLGFGAAVLTAACALTVLPVASASAHPLGNFTVNRYDGLVAAPGELRVHHVEDLAEVPATQAGPDIERLGIAVWARQRCARAAQDSEVTVDGRTVTLTATRGHARVRPGQAGLDTLRVECRLTAPLPARDTVALEFRSAGASSGPGWREITARGDRTTLTASDVPEESASAQLTRYPEELLSSPADTASASLRVRPGGPALAGDEEETDAPAASVLPRAADRWTRALDDLVARHDLTAGFAALALLIAVVLGAMHALAPGHGKTIMAATAAARGGRARMKDVLPLAASVTVTHTLGVIALGLLVTAGSAAAPSVISWLGITSGVLVTLAGASLVRRALRNRGHTHDHGHHHGHPHDHAPGHDHPHGHDHAPAPDHSHSHSHSDSDSDQGRTHNHDHDHDRGHENHHSHPHPHPHAVEHTHGGFTHTHPTAPTVRGTILLGFAGGLVPSPSAVVVLVGAAALGQAWFGLLLVVAYGAGLALTLTAAGYAVVKAGSGVSRLLDRRPRWTAGPMAALVRRTAPLGSAFVVVALGAGLVFKGAASALG</sequence>
<evidence type="ECO:0000313" key="4">
    <source>
        <dbReference type="EMBL" id="MFC5637724.1"/>
    </source>
</evidence>
<dbReference type="PROSITE" id="PS51257">
    <property type="entry name" value="PROKAR_LIPOPROTEIN"/>
    <property type="match status" value="1"/>
</dbReference>
<dbReference type="PANTHER" id="PTHR40659:SF1">
    <property type="entry name" value="NICKEL_COBALT EFFLUX SYSTEM RCNA"/>
    <property type="match status" value="1"/>
</dbReference>
<feature type="transmembrane region" description="Helical" evidence="2">
    <location>
        <begin position="442"/>
        <end position="464"/>
    </location>
</feature>
<proteinExistence type="predicted"/>
<dbReference type="InterPro" id="IPR051224">
    <property type="entry name" value="NiCoT_RcnA"/>
</dbReference>
<name>A0ABW0UYJ8_9ACTN</name>
<evidence type="ECO:0000256" key="1">
    <source>
        <dbReference type="SAM" id="MobiDB-lite"/>
    </source>
</evidence>
<dbReference type="RefSeq" id="WP_381027515.1">
    <property type="nucleotide sequence ID" value="NZ_JBHSNY010000010.1"/>
</dbReference>
<evidence type="ECO:0000256" key="2">
    <source>
        <dbReference type="SAM" id="Phobius"/>
    </source>
</evidence>
<dbReference type="PANTHER" id="PTHR40659">
    <property type="entry name" value="NICKEL/COBALT EFFLUX SYSTEM RCNA"/>
    <property type="match status" value="1"/>
</dbReference>
<feature type="chain" id="PRO_5047343259" evidence="3">
    <location>
        <begin position="31"/>
        <end position="549"/>
    </location>
</feature>
<reference evidence="5" key="1">
    <citation type="journal article" date="2019" name="Int. J. Syst. Evol. Microbiol.">
        <title>The Global Catalogue of Microorganisms (GCM) 10K type strain sequencing project: providing services to taxonomists for standard genome sequencing and annotation.</title>
        <authorList>
            <consortium name="The Broad Institute Genomics Platform"/>
            <consortium name="The Broad Institute Genome Sequencing Center for Infectious Disease"/>
            <person name="Wu L."/>
            <person name="Ma J."/>
        </authorList>
    </citation>
    <scope>NUCLEOTIDE SEQUENCE [LARGE SCALE GENOMIC DNA]</scope>
    <source>
        <strain evidence="5">CGMCC 4.7248</strain>
    </source>
</reference>
<feature type="transmembrane region" description="Helical" evidence="2">
    <location>
        <begin position="516"/>
        <end position="541"/>
    </location>
</feature>
<evidence type="ECO:0000256" key="3">
    <source>
        <dbReference type="SAM" id="SignalP"/>
    </source>
</evidence>